<evidence type="ECO:0000313" key="2">
    <source>
        <dbReference type="Proteomes" id="UP000724874"/>
    </source>
</evidence>
<organism evidence="1 2">
    <name type="scientific">Gymnopilus junonius</name>
    <name type="common">Spectacular rustgill mushroom</name>
    <name type="synonym">Gymnopilus spectabilis subsp. junonius</name>
    <dbReference type="NCBI Taxonomy" id="109634"/>
    <lineage>
        <taxon>Eukaryota</taxon>
        <taxon>Fungi</taxon>
        <taxon>Dikarya</taxon>
        <taxon>Basidiomycota</taxon>
        <taxon>Agaricomycotina</taxon>
        <taxon>Agaricomycetes</taxon>
        <taxon>Agaricomycetidae</taxon>
        <taxon>Agaricales</taxon>
        <taxon>Agaricineae</taxon>
        <taxon>Hymenogastraceae</taxon>
        <taxon>Gymnopilus</taxon>
    </lineage>
</organism>
<protein>
    <submittedName>
        <fullName evidence="1">Uncharacterized protein</fullName>
    </submittedName>
</protein>
<reference evidence="1" key="1">
    <citation type="submission" date="2020-11" db="EMBL/GenBank/DDBJ databases">
        <authorList>
            <consortium name="DOE Joint Genome Institute"/>
            <person name="Ahrendt S."/>
            <person name="Riley R."/>
            <person name="Andreopoulos W."/>
            <person name="LaButti K."/>
            <person name="Pangilinan J."/>
            <person name="Ruiz-duenas F.J."/>
            <person name="Barrasa J.M."/>
            <person name="Sanchez-Garcia M."/>
            <person name="Camarero S."/>
            <person name="Miyauchi S."/>
            <person name="Serrano A."/>
            <person name="Linde D."/>
            <person name="Babiker R."/>
            <person name="Drula E."/>
            <person name="Ayuso-Fernandez I."/>
            <person name="Pacheco R."/>
            <person name="Padilla G."/>
            <person name="Ferreira P."/>
            <person name="Barriuso J."/>
            <person name="Kellner H."/>
            <person name="Castanera R."/>
            <person name="Alfaro M."/>
            <person name="Ramirez L."/>
            <person name="Pisabarro A.G."/>
            <person name="Kuo A."/>
            <person name="Tritt A."/>
            <person name="Lipzen A."/>
            <person name="He G."/>
            <person name="Yan M."/>
            <person name="Ng V."/>
            <person name="Cullen D."/>
            <person name="Martin F."/>
            <person name="Rosso M.-N."/>
            <person name="Henrissat B."/>
            <person name="Hibbett D."/>
            <person name="Martinez A.T."/>
            <person name="Grigoriev I.V."/>
        </authorList>
    </citation>
    <scope>NUCLEOTIDE SEQUENCE</scope>
    <source>
        <strain evidence="1">AH 44721</strain>
    </source>
</reference>
<comment type="caution">
    <text evidence="1">The sequence shown here is derived from an EMBL/GenBank/DDBJ whole genome shotgun (WGS) entry which is preliminary data.</text>
</comment>
<dbReference type="OrthoDB" id="2686689at2759"/>
<name>A0A9P5NPE0_GYMJU</name>
<dbReference type="Proteomes" id="UP000724874">
    <property type="component" value="Unassembled WGS sequence"/>
</dbReference>
<dbReference type="EMBL" id="JADNYJ010000044">
    <property type="protein sequence ID" value="KAF8901081.1"/>
    <property type="molecule type" value="Genomic_DNA"/>
</dbReference>
<proteinExistence type="predicted"/>
<accession>A0A9P5NPE0</accession>
<dbReference type="AlphaFoldDB" id="A0A9P5NPE0"/>
<sequence length="67" mass="7831">DLASLLGVHRNTLRAYMKRKNVMKQYSDLSNEDLDILLHTFKEKKPDSGLQYVIGFLRKHGLCVKQR</sequence>
<evidence type="ECO:0000313" key="1">
    <source>
        <dbReference type="EMBL" id="KAF8901081.1"/>
    </source>
</evidence>
<feature type="non-terminal residue" evidence="1">
    <location>
        <position position="1"/>
    </location>
</feature>
<keyword evidence="2" id="KW-1185">Reference proteome</keyword>
<feature type="non-terminal residue" evidence="1">
    <location>
        <position position="67"/>
    </location>
</feature>
<gene>
    <name evidence="1" type="ORF">CPB84DRAFT_1660535</name>
</gene>